<feature type="domain" description="rRNA small subunit methyltransferase F RNA-binding PUA-like" evidence="1">
    <location>
        <begin position="88"/>
        <end position="134"/>
    </location>
</feature>
<gene>
    <name evidence="2" type="ordered locus">Arcpr_0952</name>
</gene>
<dbReference type="PaxDb" id="572546-Arcpr_0952"/>
<dbReference type="AlphaFoldDB" id="D2RI88"/>
<proteinExistence type="predicted"/>
<dbReference type="Proteomes" id="UP000001901">
    <property type="component" value="Chromosome"/>
</dbReference>
<dbReference type="KEGG" id="apo:Arcpr_0952"/>
<organism evidence="2 3">
    <name type="scientific">Archaeoglobus profundus (strain DSM 5631 / JCM 9629 / NBRC 100127 / Av18)</name>
    <dbReference type="NCBI Taxonomy" id="572546"/>
    <lineage>
        <taxon>Archaea</taxon>
        <taxon>Methanobacteriati</taxon>
        <taxon>Methanobacteriota</taxon>
        <taxon>Archaeoglobi</taxon>
        <taxon>Archaeoglobales</taxon>
        <taxon>Archaeoglobaceae</taxon>
        <taxon>Archaeoglobus</taxon>
    </lineage>
</organism>
<dbReference type="EMBL" id="CP001857">
    <property type="protein sequence ID" value="ADB58013.1"/>
    <property type="molecule type" value="Genomic_DNA"/>
</dbReference>
<name>D2RI88_ARCPA</name>
<dbReference type="Gene3D" id="3.10.450.720">
    <property type="match status" value="1"/>
</dbReference>
<evidence type="ECO:0000259" key="1">
    <source>
        <dbReference type="Pfam" id="PF13636"/>
    </source>
</evidence>
<evidence type="ECO:0000313" key="3">
    <source>
        <dbReference type="Proteomes" id="UP000001901"/>
    </source>
</evidence>
<protein>
    <recommendedName>
        <fullName evidence="1">rRNA small subunit methyltransferase F RNA-binding PUA-like domain-containing protein</fullName>
    </recommendedName>
</protein>
<dbReference type="OrthoDB" id="50259at2157"/>
<accession>D2RI88</accession>
<evidence type="ECO:0000313" key="2">
    <source>
        <dbReference type="EMBL" id="ADB58013.1"/>
    </source>
</evidence>
<dbReference type="GeneID" id="8739619"/>
<dbReference type="eggNOG" id="arCOG02285">
    <property type="taxonomic scope" value="Archaea"/>
</dbReference>
<keyword evidence="3" id="KW-1185">Reference proteome</keyword>
<dbReference type="STRING" id="572546.Arcpr_0952"/>
<dbReference type="InterPro" id="IPR027391">
    <property type="entry name" value="Nol1_Nop2_Fmu_2"/>
</dbReference>
<dbReference type="RefSeq" id="WP_012940349.1">
    <property type="nucleotide sequence ID" value="NC_013741.1"/>
</dbReference>
<sequence>MKEKIANFLEKQFGISKEEFFSLNLEFEERGKRRVYAFKPCNLDLPTYHYGIYFGTLDDNGFRLSIEGCFLVGKFAKKNVLTVDDEKALAWMSGKDIECNLRGYVIVKWRKFFLGCGKANGKILRNFVPKNRRIAVSESSL</sequence>
<reference evidence="2 3" key="1">
    <citation type="journal article" date="2010" name="Stand. Genomic Sci.">
        <title>Complete genome sequence of Archaeoglobus profundus type strain (AV18).</title>
        <authorList>
            <person name="von Jan M."/>
            <person name="Lapidus A."/>
            <person name="Del Rio T.G."/>
            <person name="Copeland A."/>
            <person name="Tice H."/>
            <person name="Cheng J.F."/>
            <person name="Lucas S."/>
            <person name="Chen F."/>
            <person name="Nolan M."/>
            <person name="Goodwin L."/>
            <person name="Han C."/>
            <person name="Pitluck S."/>
            <person name="Liolios K."/>
            <person name="Ivanova N."/>
            <person name="Mavromatis K."/>
            <person name="Ovchinnikova G."/>
            <person name="Chertkov O."/>
            <person name="Pati A."/>
            <person name="Chen A."/>
            <person name="Palaniappan K."/>
            <person name="Land M."/>
            <person name="Hauser L."/>
            <person name="Chang Y.J."/>
            <person name="Jeffries C.D."/>
            <person name="Saunders E."/>
            <person name="Brettin T."/>
            <person name="Detter J.C."/>
            <person name="Chain P."/>
            <person name="Eichinger K."/>
            <person name="Huber H."/>
            <person name="Spring S."/>
            <person name="Rohde M."/>
            <person name="Goker M."/>
            <person name="Wirth R."/>
            <person name="Woyke T."/>
            <person name="Bristow J."/>
            <person name="Eisen J.A."/>
            <person name="Markowitz V."/>
            <person name="Hugenholtz P."/>
            <person name="Kyrpides N.C."/>
            <person name="Klenk H.P."/>
        </authorList>
    </citation>
    <scope>NUCLEOTIDE SEQUENCE [LARGE SCALE GENOMIC DNA]</scope>
    <source>
        <strain evidence="3">DSM 5631 / JCM 9629 / NBRC 100127 / Av18</strain>
    </source>
</reference>
<dbReference type="HOGENOM" id="CLU_145193_0_0_2"/>
<dbReference type="Pfam" id="PF13636">
    <property type="entry name" value="Methyltranf_PUA"/>
    <property type="match status" value="1"/>
</dbReference>